<dbReference type="PANTHER" id="PTHR43377:SF1">
    <property type="entry name" value="BILIVERDIN REDUCTASE A"/>
    <property type="match status" value="1"/>
</dbReference>
<comment type="caution">
    <text evidence="3">The sequence shown here is derived from an EMBL/GenBank/DDBJ whole genome shotgun (WGS) entry which is preliminary data.</text>
</comment>
<dbReference type="AlphaFoldDB" id="A0A5A8F7A0"/>
<evidence type="ECO:0000313" key="4">
    <source>
        <dbReference type="Proteomes" id="UP000322876"/>
    </source>
</evidence>
<accession>A0A5A8F7A0</accession>
<dbReference type="RefSeq" id="WP_149266709.1">
    <property type="nucleotide sequence ID" value="NZ_VFJB01000006.1"/>
</dbReference>
<reference evidence="3 4" key="1">
    <citation type="submission" date="2019-06" db="EMBL/GenBank/DDBJ databases">
        <title>Genomic insights into carbon and energy metabolism of Deferribacter autotrophicus revealed new metabolic traits in the phylum Deferribacteres.</title>
        <authorList>
            <person name="Slobodkin A.I."/>
            <person name="Slobodkina G.B."/>
            <person name="Allioux M."/>
            <person name="Alain K."/>
            <person name="Jebbar M."/>
            <person name="Shadrin V."/>
            <person name="Kublanov I.V."/>
            <person name="Toshchakov S.V."/>
            <person name="Bonch-Osmolovskaya E.A."/>
        </authorList>
    </citation>
    <scope>NUCLEOTIDE SEQUENCE [LARGE SCALE GENOMIC DNA]</scope>
    <source>
        <strain evidence="3 4">SL50</strain>
    </source>
</reference>
<keyword evidence="4" id="KW-1185">Reference proteome</keyword>
<dbReference type="Pfam" id="PF01408">
    <property type="entry name" value="GFO_IDH_MocA"/>
    <property type="match status" value="1"/>
</dbReference>
<dbReference type="Pfam" id="PF22725">
    <property type="entry name" value="GFO_IDH_MocA_C3"/>
    <property type="match status" value="1"/>
</dbReference>
<dbReference type="Gene3D" id="3.30.360.10">
    <property type="entry name" value="Dihydrodipicolinate Reductase, domain 2"/>
    <property type="match status" value="1"/>
</dbReference>
<dbReference type="OrthoDB" id="9815825at2"/>
<dbReference type="InterPro" id="IPR000683">
    <property type="entry name" value="Gfo/Idh/MocA-like_OxRdtase_N"/>
</dbReference>
<dbReference type="Gene3D" id="3.40.50.720">
    <property type="entry name" value="NAD(P)-binding Rossmann-like Domain"/>
    <property type="match status" value="1"/>
</dbReference>
<dbReference type="InterPro" id="IPR051450">
    <property type="entry name" value="Gfo/Idh/MocA_Oxidoreductases"/>
</dbReference>
<dbReference type="EMBL" id="VFJB01000006">
    <property type="protein sequence ID" value="KAA0257736.1"/>
    <property type="molecule type" value="Genomic_DNA"/>
</dbReference>
<evidence type="ECO:0000259" key="1">
    <source>
        <dbReference type="Pfam" id="PF01408"/>
    </source>
</evidence>
<name>A0A5A8F7A0_9BACT</name>
<proteinExistence type="predicted"/>
<feature type="domain" description="Gfo/Idh/MocA-like oxidoreductase N-terminal" evidence="1">
    <location>
        <begin position="2"/>
        <end position="118"/>
    </location>
</feature>
<dbReference type="Proteomes" id="UP000322876">
    <property type="component" value="Unassembled WGS sequence"/>
</dbReference>
<organism evidence="3 4">
    <name type="scientific">Deferribacter autotrophicus</name>
    <dbReference type="NCBI Taxonomy" id="500465"/>
    <lineage>
        <taxon>Bacteria</taxon>
        <taxon>Pseudomonadati</taxon>
        <taxon>Deferribacterota</taxon>
        <taxon>Deferribacteres</taxon>
        <taxon>Deferribacterales</taxon>
        <taxon>Deferribacteraceae</taxon>
        <taxon>Deferribacter</taxon>
    </lineage>
</organism>
<dbReference type="InterPro" id="IPR036291">
    <property type="entry name" value="NAD(P)-bd_dom_sf"/>
</dbReference>
<feature type="domain" description="GFO/IDH/MocA-like oxidoreductase" evidence="2">
    <location>
        <begin position="148"/>
        <end position="223"/>
    </location>
</feature>
<dbReference type="InterPro" id="IPR055170">
    <property type="entry name" value="GFO_IDH_MocA-like_dom"/>
</dbReference>
<gene>
    <name evidence="3" type="ORF">FHQ18_08320</name>
</gene>
<dbReference type="SUPFAM" id="SSF55347">
    <property type="entry name" value="Glyceraldehyde-3-phosphate dehydrogenase-like, C-terminal domain"/>
    <property type="match status" value="1"/>
</dbReference>
<evidence type="ECO:0000313" key="3">
    <source>
        <dbReference type="EMBL" id="KAA0257736.1"/>
    </source>
</evidence>
<sequence length="318" mass="36733">MIKMGLIGLGRMGKYHLNLYDEIPEIKLMGICDINEEEVNKLSKQTGVRGYTNYEEMLDLVDAVTVAVPTRLHYEVAKKCLLSGKHVLVEKPITTDLEEAKELFKIAEEKNLVLNIGHVERFNGAVMELKKIVRDPFLIESRRVGPYAERMKNDSIILDLMIHDIDIILNILDDEVVDIQAQGSRVYSNLTDLASVNLKFKKGTVVNIIVSRVNQKKDRTMSIAQKDAYIYLDYTNQDINIYRQGQSQHIFGDKELTYKNEYILERMFVYKDNPLKLEIKHFIDCIDNRSCRMVSVEHELKSLEIALKIDEILHKEGK</sequence>
<dbReference type="SUPFAM" id="SSF51735">
    <property type="entry name" value="NAD(P)-binding Rossmann-fold domains"/>
    <property type="match status" value="1"/>
</dbReference>
<protein>
    <submittedName>
        <fullName evidence="3">Gfo/Idh/MocA family oxidoreductase</fullName>
    </submittedName>
</protein>
<dbReference type="GO" id="GO:0000166">
    <property type="term" value="F:nucleotide binding"/>
    <property type="evidence" value="ECO:0007669"/>
    <property type="project" value="InterPro"/>
</dbReference>
<dbReference type="PANTHER" id="PTHR43377">
    <property type="entry name" value="BILIVERDIN REDUCTASE A"/>
    <property type="match status" value="1"/>
</dbReference>
<evidence type="ECO:0000259" key="2">
    <source>
        <dbReference type="Pfam" id="PF22725"/>
    </source>
</evidence>